<dbReference type="CDD" id="cd12151">
    <property type="entry name" value="F1-ATPase_gamma"/>
    <property type="match status" value="1"/>
</dbReference>
<accession>A0A518D054</accession>
<comment type="subunit">
    <text evidence="10">F-type ATPases have 2 components, CF(1) - the catalytic core - and CF(0) - the membrane proton channel. CF(1) has five subunits: alpha(3), beta(3), gamma(1), delta(1), epsilon(1). CF(0) has three main subunits: a, b and c.</text>
</comment>
<evidence type="ECO:0000256" key="10">
    <source>
        <dbReference type="HAMAP-Rule" id="MF_00815"/>
    </source>
</evidence>
<evidence type="ECO:0000256" key="2">
    <source>
        <dbReference type="ARBA" id="ARBA00004170"/>
    </source>
</evidence>
<dbReference type="PANTHER" id="PTHR11693">
    <property type="entry name" value="ATP SYNTHASE GAMMA CHAIN"/>
    <property type="match status" value="1"/>
</dbReference>
<dbReference type="HAMAP" id="MF_00815">
    <property type="entry name" value="ATP_synth_gamma_bact"/>
    <property type="match status" value="1"/>
</dbReference>
<dbReference type="Proteomes" id="UP000319342">
    <property type="component" value="Chromosome"/>
</dbReference>
<keyword evidence="9 10" id="KW-0066">ATP synthesis</keyword>
<evidence type="ECO:0000256" key="4">
    <source>
        <dbReference type="ARBA" id="ARBA00022448"/>
    </source>
</evidence>
<comment type="similarity">
    <text evidence="3 10">Belongs to the ATPase gamma chain family.</text>
</comment>
<protein>
    <recommendedName>
        <fullName evidence="10">ATP synthase gamma chain</fullName>
    </recommendedName>
    <alternativeName>
        <fullName evidence="10">ATP synthase F1 sector gamma subunit</fullName>
    </alternativeName>
    <alternativeName>
        <fullName evidence="10">F-ATPase gamma subunit</fullName>
    </alternativeName>
</protein>
<dbReference type="GO" id="GO:0005524">
    <property type="term" value="F:ATP binding"/>
    <property type="evidence" value="ECO:0007669"/>
    <property type="project" value="UniProtKB-UniRule"/>
</dbReference>
<evidence type="ECO:0000256" key="1">
    <source>
        <dbReference type="ARBA" id="ARBA00003456"/>
    </source>
</evidence>
<dbReference type="InterPro" id="IPR000131">
    <property type="entry name" value="ATP_synth_F1_gsu"/>
</dbReference>
<comment type="function">
    <text evidence="1 10">Produces ATP from ADP in the presence of a proton gradient across the membrane. The gamma chain is believed to be important in regulating ATPase activity and the flow of protons through the CF(0) complex.</text>
</comment>
<gene>
    <name evidence="10 11" type="primary">atpG</name>
    <name evidence="11" type="ORF">Pla163_19760</name>
</gene>
<evidence type="ECO:0000256" key="6">
    <source>
        <dbReference type="ARBA" id="ARBA00023065"/>
    </source>
</evidence>
<keyword evidence="5 10" id="KW-0375">Hydrogen ion transport</keyword>
<dbReference type="PRINTS" id="PR00126">
    <property type="entry name" value="ATPASEGAMMA"/>
</dbReference>
<evidence type="ECO:0000256" key="3">
    <source>
        <dbReference type="ARBA" id="ARBA00007681"/>
    </source>
</evidence>
<keyword evidence="10" id="KW-1003">Cell membrane</keyword>
<keyword evidence="6 10" id="KW-0406">Ion transport</keyword>
<sequence>MAGIRELRGRIKSVGNIKQITRAMEMVATTKLRRFQDRAVASRPYAEEITALVGRLSGVLGEEVGEMPLFREGAGDKVAMLLVSSDRGLCGAYNSNAFRVLEAWVRASGLEKDQIDFFVYGRRGYQYLSKRGYNIARFIVEPPLEEIDFNNAATTTKAVIDAFLSGEYREAKILFTTFKSMVRYEPEVVPFLPISAATLAPTGRTQEEAEDEAENLSGDIILEPDAEAIFESLVPRYLETRVYSALLESLTSEYASRRFSMKNATDAASDMQAALKMVYNRKRQEGITMDLLDIVGGVEAQR</sequence>
<keyword evidence="8 10" id="KW-0139">CF(1)</keyword>
<dbReference type="GO" id="GO:0005886">
    <property type="term" value="C:plasma membrane"/>
    <property type="evidence" value="ECO:0007669"/>
    <property type="project" value="UniProtKB-SubCell"/>
</dbReference>
<evidence type="ECO:0000313" key="12">
    <source>
        <dbReference type="Proteomes" id="UP000319342"/>
    </source>
</evidence>
<dbReference type="InterPro" id="IPR035968">
    <property type="entry name" value="ATP_synth_F1_ATPase_gsu"/>
</dbReference>
<reference evidence="11 12" key="1">
    <citation type="submission" date="2019-02" db="EMBL/GenBank/DDBJ databases">
        <title>Deep-cultivation of Planctomycetes and their phenomic and genomic characterization uncovers novel biology.</title>
        <authorList>
            <person name="Wiegand S."/>
            <person name="Jogler M."/>
            <person name="Boedeker C."/>
            <person name="Pinto D."/>
            <person name="Vollmers J."/>
            <person name="Rivas-Marin E."/>
            <person name="Kohn T."/>
            <person name="Peeters S.H."/>
            <person name="Heuer A."/>
            <person name="Rast P."/>
            <person name="Oberbeckmann S."/>
            <person name="Bunk B."/>
            <person name="Jeske O."/>
            <person name="Meyerdierks A."/>
            <person name="Storesund J.E."/>
            <person name="Kallscheuer N."/>
            <person name="Luecker S."/>
            <person name="Lage O.M."/>
            <person name="Pohl T."/>
            <person name="Merkel B.J."/>
            <person name="Hornburger P."/>
            <person name="Mueller R.-W."/>
            <person name="Bruemmer F."/>
            <person name="Labrenz M."/>
            <person name="Spormann A.M."/>
            <person name="Op den Camp H."/>
            <person name="Overmann J."/>
            <person name="Amann R."/>
            <person name="Jetten M.S.M."/>
            <person name="Mascher T."/>
            <person name="Medema M.H."/>
            <person name="Devos D.P."/>
            <person name="Kaster A.-K."/>
            <person name="Ovreas L."/>
            <person name="Rohde M."/>
            <person name="Galperin M.Y."/>
            <person name="Jogler C."/>
        </authorList>
    </citation>
    <scope>NUCLEOTIDE SEQUENCE [LARGE SCALE GENOMIC DNA]</scope>
    <source>
        <strain evidence="11 12">Pla163</strain>
    </source>
</reference>
<evidence type="ECO:0000256" key="7">
    <source>
        <dbReference type="ARBA" id="ARBA00023136"/>
    </source>
</evidence>
<dbReference type="SUPFAM" id="SSF52943">
    <property type="entry name" value="ATP synthase (F1-ATPase), gamma subunit"/>
    <property type="match status" value="1"/>
</dbReference>
<dbReference type="GO" id="GO:0042777">
    <property type="term" value="P:proton motive force-driven plasma membrane ATP synthesis"/>
    <property type="evidence" value="ECO:0007669"/>
    <property type="project" value="UniProtKB-UniRule"/>
</dbReference>
<dbReference type="NCBIfam" id="TIGR01146">
    <property type="entry name" value="ATPsyn_F1gamma"/>
    <property type="match status" value="1"/>
</dbReference>
<dbReference type="Pfam" id="PF00231">
    <property type="entry name" value="ATP-synt"/>
    <property type="match status" value="1"/>
</dbReference>
<keyword evidence="7 10" id="KW-0472">Membrane</keyword>
<dbReference type="GO" id="GO:0045259">
    <property type="term" value="C:proton-transporting ATP synthase complex"/>
    <property type="evidence" value="ECO:0007669"/>
    <property type="project" value="UniProtKB-KW"/>
</dbReference>
<evidence type="ECO:0000256" key="8">
    <source>
        <dbReference type="ARBA" id="ARBA00023196"/>
    </source>
</evidence>
<evidence type="ECO:0000313" key="11">
    <source>
        <dbReference type="EMBL" id="QDU84858.1"/>
    </source>
</evidence>
<dbReference type="RefSeq" id="WP_145187136.1">
    <property type="nucleotide sequence ID" value="NZ_CP036290.1"/>
</dbReference>
<dbReference type="Gene3D" id="1.10.287.80">
    <property type="entry name" value="ATP synthase, gamma subunit, helix hairpin domain"/>
    <property type="match status" value="1"/>
</dbReference>
<dbReference type="EMBL" id="CP036290">
    <property type="protein sequence ID" value="QDU84858.1"/>
    <property type="molecule type" value="Genomic_DNA"/>
</dbReference>
<proteinExistence type="inferred from homology"/>
<organism evidence="11 12">
    <name type="scientific">Rohdeia mirabilis</name>
    <dbReference type="NCBI Taxonomy" id="2528008"/>
    <lineage>
        <taxon>Bacteria</taxon>
        <taxon>Pseudomonadati</taxon>
        <taxon>Planctomycetota</taxon>
        <taxon>Planctomycetia</taxon>
        <taxon>Planctomycetia incertae sedis</taxon>
        <taxon>Rohdeia</taxon>
    </lineage>
</organism>
<comment type="subcellular location">
    <subcellularLocation>
        <location evidence="10">Cell membrane</location>
        <topology evidence="10">Peripheral membrane protein</topology>
    </subcellularLocation>
    <subcellularLocation>
        <location evidence="2">Membrane</location>
        <topology evidence="2">Peripheral membrane protein</topology>
    </subcellularLocation>
</comment>
<dbReference type="Gene3D" id="3.40.1380.10">
    <property type="match status" value="1"/>
</dbReference>
<dbReference type="AlphaFoldDB" id="A0A518D054"/>
<keyword evidence="4 10" id="KW-0813">Transport</keyword>
<dbReference type="GO" id="GO:0046933">
    <property type="term" value="F:proton-transporting ATP synthase activity, rotational mechanism"/>
    <property type="evidence" value="ECO:0007669"/>
    <property type="project" value="UniProtKB-UniRule"/>
</dbReference>
<dbReference type="PANTHER" id="PTHR11693:SF22">
    <property type="entry name" value="ATP SYNTHASE SUBUNIT GAMMA, MITOCHONDRIAL"/>
    <property type="match status" value="1"/>
</dbReference>
<evidence type="ECO:0000256" key="9">
    <source>
        <dbReference type="ARBA" id="ARBA00023310"/>
    </source>
</evidence>
<keyword evidence="12" id="KW-1185">Reference proteome</keyword>
<evidence type="ECO:0000256" key="5">
    <source>
        <dbReference type="ARBA" id="ARBA00022781"/>
    </source>
</evidence>
<name>A0A518D054_9BACT</name>
<dbReference type="OrthoDB" id="9812769at2"/>